<dbReference type="ChiTaRS" id="TOR3A">
    <property type="organism name" value="human"/>
</dbReference>
<dbReference type="HOGENOM" id="CLU_2346059_0_0_1"/>
<proteinExistence type="evidence at protein level"/>
<protein>
    <submittedName>
        <fullName evidence="2">Torsin family 3 member A</fullName>
    </submittedName>
</protein>
<dbReference type="Proteomes" id="UP000005640">
    <property type="component" value="Chromosome 1"/>
</dbReference>
<reference evidence="2 3" key="1">
    <citation type="journal article" date="2001" name="Nature">
        <title>Initial sequencing and analysis of the human genome.</title>
        <authorList>
            <consortium name="International Human Genome Sequencing Consortium"/>
            <person name="Lander E.S."/>
            <person name="Linton L.M."/>
            <person name="Birren B."/>
            <person name="Nusbaum C."/>
            <person name="Zody M.C."/>
            <person name="Baldwin J."/>
            <person name="Devon K."/>
            <person name="Dewar K."/>
            <person name="Doyle M."/>
            <person name="FitzHugh W."/>
            <person name="Funke R."/>
            <person name="Gage D."/>
            <person name="Harris K."/>
            <person name="Heaford A."/>
            <person name="Howland J."/>
            <person name="Kann L."/>
            <person name="Lehoczky J."/>
            <person name="LeVine R."/>
            <person name="McEwan P."/>
            <person name="McKernan K."/>
            <person name="Meldrim J."/>
            <person name="Mesirov J.P."/>
            <person name="Miranda C."/>
            <person name="Morris W."/>
            <person name="Naylor J."/>
            <person name="Raymond C."/>
            <person name="Rosetti M."/>
            <person name="Santos R."/>
            <person name="Sheridan A."/>
            <person name="Sougnez C."/>
            <person name="Stange-Thomann N."/>
            <person name="Stojanovic N."/>
            <person name="Subramanian A."/>
            <person name="Wyman D."/>
            <person name="Rogers J."/>
            <person name="Sulston J."/>
            <person name="Ainscough R."/>
            <person name="Beck S."/>
            <person name="Bentley D."/>
            <person name="Burton J."/>
            <person name="Clee C."/>
            <person name="Carter N."/>
            <person name="Coulson A."/>
            <person name="Deadman R."/>
            <person name="Deloukas P."/>
            <person name="Dunham A."/>
            <person name="Dunham I."/>
            <person name="Durbin R."/>
            <person name="French L."/>
            <person name="Grafham D."/>
            <person name="Gregory S."/>
            <person name="Hubbard T."/>
            <person name="Humphray S."/>
            <person name="Hunt A."/>
            <person name="Jones M."/>
            <person name="Lloyd C."/>
            <person name="McMurray A."/>
            <person name="Matthews L."/>
            <person name="Mercer S."/>
            <person name="Milne S."/>
            <person name="Mullikin J.C."/>
            <person name="Mungall A."/>
            <person name="Plumb R."/>
            <person name="Ross M."/>
            <person name="Shownkeen R."/>
            <person name="Sims S."/>
            <person name="Waterston R.H."/>
            <person name="Wilson R.K."/>
            <person name="Hillier L.W."/>
            <person name="McPherson J.D."/>
            <person name="Marra M.A."/>
            <person name="Mardis E.R."/>
            <person name="Fulton L.A."/>
            <person name="Chinwalla A.T."/>
            <person name="Pepin K.H."/>
            <person name="Gish W.R."/>
            <person name="Chissoe S.L."/>
            <person name="Wendl M.C."/>
            <person name="Delehaunty K.D."/>
            <person name="Miner T.L."/>
            <person name="Delehaunty A."/>
            <person name="Kramer J.B."/>
            <person name="Cook L.L."/>
            <person name="Fulton R.S."/>
            <person name="Johnson D.L."/>
            <person name="Minx P.J."/>
            <person name="Clifton S.W."/>
            <person name="Hawkins T."/>
            <person name="Branscomb E."/>
            <person name="Predki P."/>
            <person name="Richardson P."/>
            <person name="Wenning S."/>
            <person name="Slezak T."/>
            <person name="Doggett N."/>
            <person name="Cheng J.F."/>
            <person name="Olsen A."/>
            <person name="Lucas S."/>
            <person name="Elkin C."/>
            <person name="Uberbacher E."/>
            <person name="Frazier M."/>
            <person name="Gibbs R.A."/>
            <person name="Muzny D.M."/>
            <person name="Scherer S.E."/>
            <person name="Bouck J.B."/>
            <person name="Sodergren E.J."/>
            <person name="Worley K.C."/>
            <person name="Rives C.M."/>
            <person name="Gorrell J.H."/>
            <person name="Metzker M.L."/>
            <person name="Naylor S.L."/>
            <person name="Kucherlapati R.S."/>
            <person name="Nelson D.L."/>
            <person name="Weinstock G.M."/>
            <person name="Sakaki Y."/>
            <person name="Fujiyama A."/>
            <person name="Hattori M."/>
            <person name="Yada T."/>
            <person name="Toyoda A."/>
            <person name="Itoh T."/>
            <person name="Kawagoe C."/>
            <person name="Watanabe H."/>
            <person name="Totoki Y."/>
            <person name="Taylor T."/>
            <person name="Weissenbach J."/>
            <person name="Heilig R."/>
            <person name="Saurin W."/>
            <person name="Artiguenave F."/>
            <person name="Brottier P."/>
            <person name="Bruls T."/>
            <person name="Pelletier E."/>
            <person name="Robert C."/>
            <person name="Wincker P."/>
            <person name="Smith D.R."/>
            <person name="Doucette-Stamm L."/>
            <person name="Rubenfield M."/>
            <person name="Weinstock K."/>
            <person name="Lee H.M."/>
            <person name="Dubois J."/>
            <person name="Rosenthal A."/>
            <person name="Platzer M."/>
            <person name="Nyakatura G."/>
            <person name="Taudien S."/>
            <person name="Rump A."/>
            <person name="Yang H."/>
            <person name="Yu J."/>
            <person name="Wang J."/>
            <person name="Huang G."/>
            <person name="Gu J."/>
            <person name="Hood L."/>
            <person name="Rowen L."/>
            <person name="Madan A."/>
            <person name="Qin S."/>
            <person name="Davis R.W."/>
            <person name="Federspiel N.A."/>
            <person name="Abola A.P."/>
            <person name="Proctor M.J."/>
            <person name="Myers R.M."/>
            <person name="Schmutz J."/>
            <person name="Dickson M."/>
            <person name="Grimwood J."/>
            <person name="Cox D.R."/>
            <person name="Olson M.V."/>
            <person name="Kaul R."/>
            <person name="Raymond C."/>
            <person name="Shimizu N."/>
            <person name="Kawasaki K."/>
            <person name="Minoshima S."/>
            <person name="Evans G.A."/>
            <person name="Athanasiou M."/>
            <person name="Schultz R."/>
            <person name="Roe B.A."/>
            <person name="Chen F."/>
            <person name="Pan H."/>
            <person name="Ramser J."/>
            <person name="Lehrach H."/>
            <person name="Reinhardt R."/>
            <person name="McCombie W.R."/>
            <person name="de la Bastide M."/>
            <person name="Dedhia N."/>
            <person name="Blocker H."/>
            <person name="Hornischer K."/>
            <person name="Nordsiek G."/>
            <person name="Agarwala R."/>
            <person name="Aravind L."/>
            <person name="Bailey J.A."/>
            <person name="Bateman A."/>
            <person name="Batzoglou S."/>
            <person name="Birney E."/>
            <person name="Bork P."/>
            <person name="Brown D.G."/>
            <person name="Burge C.B."/>
            <person name="Cerutti L."/>
            <person name="Chen H.C."/>
            <person name="Church D."/>
            <person name="Clamp M."/>
            <person name="Copley R.R."/>
            <person name="Doerks T."/>
            <person name="Eddy S.R."/>
            <person name="Eichler E.E."/>
            <person name="Furey T.S."/>
            <person name="Galagan J."/>
            <person name="Gilbert J.G."/>
            <person name="Harmon C."/>
            <person name="Hayashizaki Y."/>
            <person name="Haussler D."/>
            <person name="Hermjakob H."/>
            <person name="Hokamp K."/>
            <person name="Jang W."/>
            <person name="Johnson L.S."/>
            <person name="Jones T.A."/>
            <person name="Kasif S."/>
            <person name="Kaspryzk A."/>
            <person name="Kennedy S."/>
            <person name="Kent W.J."/>
            <person name="Kitts P."/>
            <person name="Koonin E.V."/>
            <person name="Korf I."/>
            <person name="Kulp D."/>
            <person name="Lancet D."/>
            <person name="Lowe T.M."/>
            <person name="McLysaght A."/>
            <person name="Mikkelsen T."/>
            <person name="Moran J.V."/>
            <person name="Mulder N."/>
            <person name="Pollara V.J."/>
            <person name="Ponting C.P."/>
            <person name="Schuler G."/>
            <person name="Schultz J."/>
            <person name="Slater G."/>
            <person name="Smit A.F."/>
            <person name="Stupka E."/>
            <person name="Szustakowski J."/>
            <person name="Thierry-Mieg D."/>
            <person name="Thierry-Mieg J."/>
            <person name="Wagner L."/>
            <person name="Wallis J."/>
            <person name="Wheeler R."/>
            <person name="Williams A."/>
            <person name="Wolf Y.I."/>
            <person name="Wolfe K.H."/>
            <person name="Yang S.P."/>
            <person name="Yeh R.F."/>
            <person name="Collins F."/>
            <person name="Guyer M.S."/>
            <person name="Peterson J."/>
            <person name="Felsenfeld A."/>
            <person name="Wetterstrand K.A."/>
            <person name="Patrinos A."/>
            <person name="Morgan M.J."/>
            <person name="de Jong P."/>
            <person name="Catanese J.J."/>
            <person name="Osoegawa K."/>
            <person name="Shizuya H."/>
            <person name="Choi S."/>
            <person name="Chen Y.J."/>
        </authorList>
    </citation>
    <scope>NUCLEOTIDE SEQUENCE [LARGE SCALE GENOMIC DNA]</scope>
</reference>
<evidence type="ECO:0007829" key="5">
    <source>
        <dbReference type="ProteomicsDB" id="F2Z3J4"/>
    </source>
</evidence>
<reference evidence="2 3" key="3">
    <citation type="journal article" date="2006" name="Nature">
        <title>The DNA sequence and biological annotation of human chromosome 1.</title>
        <authorList>
            <person name="Gregory S.G."/>
            <person name="Barlow K.F."/>
            <person name="McLay K.E."/>
            <person name="Kaul R."/>
            <person name="Swarbreck D."/>
            <person name="Dunham A."/>
            <person name="Scott C.E."/>
            <person name="Howe K.L."/>
            <person name="Woodfine K."/>
            <person name="Spencer C.C."/>
            <person name="Jones M.C."/>
            <person name="Gillson C."/>
            <person name="Searle S."/>
            <person name="Zhou Y."/>
            <person name="Kokocinski F."/>
            <person name="McDonald L."/>
            <person name="Evans R."/>
            <person name="Phillips K."/>
            <person name="Atkinson A."/>
            <person name="Cooper R."/>
            <person name="Jones C."/>
            <person name="Hall R.E."/>
            <person name="Andrews T.D."/>
            <person name="Lloyd C."/>
            <person name="Ainscough R."/>
            <person name="Almeida J.P."/>
            <person name="Ambrose K.D."/>
            <person name="Anderson F."/>
            <person name="Andrew R.W."/>
            <person name="Ashwell R.I."/>
            <person name="Aubin K."/>
            <person name="Babbage A.K."/>
            <person name="Bagguley C.L."/>
            <person name="Bailey J."/>
            <person name="Beasley H."/>
            <person name="Bethel G."/>
            <person name="Bird C.P."/>
            <person name="Bray-Allen S."/>
            <person name="Brown J.Y."/>
            <person name="Brown A.J."/>
            <person name="Buckley D."/>
            <person name="Burton J."/>
            <person name="Bye J."/>
            <person name="Carder C."/>
            <person name="Chapman J.C."/>
            <person name="Clark S.Y."/>
            <person name="Clarke G."/>
            <person name="Clee C."/>
            <person name="Cobley V."/>
            <person name="Collier R.E."/>
            <person name="Corby N."/>
            <person name="Coville G.J."/>
            <person name="Davies J."/>
            <person name="Deadman R."/>
            <person name="Dunn M."/>
            <person name="Earthrowl M."/>
            <person name="Ellington A.G."/>
            <person name="Errington H."/>
            <person name="Frankish A."/>
            <person name="Frankland J."/>
            <person name="French L."/>
            <person name="Garner P."/>
            <person name="Garnett J."/>
            <person name="Gay L."/>
            <person name="Ghori M.R."/>
            <person name="Gibson R."/>
            <person name="Gilby L.M."/>
            <person name="Gillett W."/>
            <person name="Glithero R.J."/>
            <person name="Grafham D.V."/>
            <person name="Griffiths C."/>
            <person name="Griffiths-Jones S."/>
            <person name="Grocock R."/>
            <person name="Hammond S."/>
            <person name="Harrison E.S."/>
            <person name="Hart E."/>
            <person name="Haugen E."/>
            <person name="Heath P.D."/>
            <person name="Holmes S."/>
            <person name="Holt K."/>
            <person name="Howden P.J."/>
            <person name="Hunt A.R."/>
            <person name="Hunt S.E."/>
            <person name="Hunter G."/>
            <person name="Isherwood J."/>
            <person name="James R."/>
            <person name="Johnson C."/>
            <person name="Johnson D."/>
            <person name="Joy A."/>
            <person name="Kay M."/>
            <person name="Kershaw J.K."/>
            <person name="Kibukawa M."/>
            <person name="Kimberley A.M."/>
            <person name="King A."/>
            <person name="Knights A.J."/>
            <person name="Lad H."/>
            <person name="Laird G."/>
            <person name="Lawlor S."/>
            <person name="Leongamornlert D.A."/>
            <person name="Lloyd D.M."/>
            <person name="Loveland J."/>
            <person name="Lovell J."/>
            <person name="Lush M.J."/>
            <person name="Lyne R."/>
            <person name="Martin S."/>
            <person name="Mashreghi-Mohammadi M."/>
            <person name="Matthews L."/>
            <person name="Matthews N.S."/>
            <person name="McLaren S."/>
            <person name="Milne S."/>
            <person name="Mistry S."/>
            <person name="Moore M.J."/>
            <person name="Nickerson T."/>
            <person name="O'Dell C.N."/>
            <person name="Oliver K."/>
            <person name="Palmeiri A."/>
            <person name="Palmer S.A."/>
            <person name="Parker A."/>
            <person name="Patel D."/>
            <person name="Pearce A.V."/>
            <person name="Peck A.I."/>
            <person name="Pelan S."/>
            <person name="Phelps K."/>
            <person name="Phillimore B.J."/>
            <person name="Plumb R."/>
            <person name="Rajan J."/>
            <person name="Raymond C."/>
            <person name="Rouse G."/>
            <person name="Saenphimmachak C."/>
            <person name="Sehra H.K."/>
            <person name="Sheridan E."/>
            <person name="Shownkeen R."/>
            <person name="Sims S."/>
            <person name="Skuce C.D."/>
            <person name="Smith M."/>
            <person name="Steward C."/>
            <person name="Subramanian S."/>
            <person name="Sycamore N."/>
            <person name="Tracey A."/>
            <person name="Tromans A."/>
            <person name="Van Helmond Z."/>
            <person name="Wall M."/>
            <person name="Wallis J.M."/>
            <person name="White S."/>
            <person name="Whitehead S.L."/>
            <person name="Wilkinson J.E."/>
            <person name="Willey D.L."/>
            <person name="Williams H."/>
            <person name="Wilming L."/>
            <person name="Wray P.W."/>
            <person name="Wu Z."/>
            <person name="Coulson A."/>
            <person name="Vaudin M."/>
            <person name="Sulston J.E."/>
            <person name="Durbin R."/>
            <person name="Hubbard T."/>
            <person name="Wooster R."/>
            <person name="Dunham I."/>
            <person name="Carter N.P."/>
            <person name="McVean G."/>
            <person name="Ross M.T."/>
            <person name="Harrow J."/>
            <person name="Olson M.V."/>
            <person name="Beck S."/>
            <person name="Rogers J."/>
            <person name="Bentley D.R."/>
            <person name="Banerjee R."/>
            <person name="Bryant S.P."/>
            <person name="Burford D.C."/>
            <person name="Burrill W.D."/>
            <person name="Clegg S.M."/>
            <person name="Dhami P."/>
            <person name="Dovey O."/>
            <person name="Faulkner L.M."/>
            <person name="Gribble S.M."/>
            <person name="Langford C.F."/>
            <person name="Pandian R.D."/>
            <person name="Porter K.M."/>
            <person name="Prigmore E."/>
        </authorList>
    </citation>
    <scope>NUCLEOTIDE SEQUENCE [LARGE SCALE GENOMIC DNA]</scope>
</reference>
<keyword evidence="4 5" id="KW-1267">Proteomics identification</keyword>
<dbReference type="Ensembl" id="ENST00000483887.1">
    <property type="protein sequence ID" value="ENSP00000435744.1"/>
    <property type="gene ID" value="ENSG00000186283.15"/>
</dbReference>
<keyword evidence="3" id="KW-1185">Reference proteome</keyword>
<reference evidence="2 3" key="2">
    <citation type="journal article" date="2004" name="Nature">
        <title>Finishing the euchromatic sequence of the human genome.</title>
        <authorList>
            <consortium name="International Human Genome Sequencing Consortium"/>
        </authorList>
    </citation>
    <scope>NUCLEOTIDE SEQUENCE [LARGE SCALE GENOMIC DNA]</scope>
</reference>
<dbReference type="ProteomicsDB" id="23997"/>
<dbReference type="OrthoDB" id="19623at2759"/>
<dbReference type="Ensembl" id="ENST00000483887.1">
    <property type="protein sequence ID" value="ENSP00000435744.1"/>
    <property type="gene ID" value="ENSG00000186283.14"/>
</dbReference>
<evidence type="ECO:0000313" key="3">
    <source>
        <dbReference type="Proteomes" id="UP000005640"/>
    </source>
</evidence>
<dbReference type="VEuPathDB" id="HostDB:ENSG00000186283"/>
<reference evidence="2" key="4">
    <citation type="submission" date="2025-08" db="UniProtKB">
        <authorList>
            <consortium name="Ensembl"/>
        </authorList>
    </citation>
    <scope>IDENTIFICATION</scope>
</reference>
<dbReference type="AlphaFoldDB" id="F2Z3J4"/>
<accession>F2Z3J4</accession>
<dbReference type="OpenTargets" id="ENSG00000186283"/>
<dbReference type="EMBL" id="AL139132">
    <property type="status" value="NOT_ANNOTATED_CDS"/>
    <property type="molecule type" value="Genomic_DNA"/>
</dbReference>
<dbReference type="GeneTree" id="ENSGT00950000182888"/>
<gene>
    <name evidence="2" type="primary">TOR3A</name>
</gene>
<organism evidence="2 3">
    <name type="scientific">Homo sapiens</name>
    <name type="common">Human</name>
    <dbReference type="NCBI Taxonomy" id="9606"/>
    <lineage>
        <taxon>Eukaryota</taxon>
        <taxon>Metazoa</taxon>
        <taxon>Chordata</taxon>
        <taxon>Craniata</taxon>
        <taxon>Vertebrata</taxon>
        <taxon>Euteleostomi</taxon>
        <taxon>Mammalia</taxon>
        <taxon>Eutheria</taxon>
        <taxon>Euarchontoglires</taxon>
        <taxon>Primates</taxon>
        <taxon>Haplorrhini</taxon>
        <taxon>Catarrhini</taxon>
        <taxon>Hominidae</taxon>
        <taxon>Homo</taxon>
    </lineage>
</organism>
<dbReference type="Bgee" id="ENSG00000186283">
    <property type="expression patterns" value="Expressed in oocyte and 189 other cell types or tissues"/>
</dbReference>
<feature type="signal peptide" evidence="1">
    <location>
        <begin position="1"/>
        <end position="21"/>
    </location>
</feature>
<sequence length="97" mass="10996">MLRGPWRQLWLFFLLLLPGAPEPRGASRPWEGTDEPGSAWAWPGFQRLQEQLRAAGALSKRYWTLFSCQVWPDDCDEDEEAATGPLALGNVRCGHAW</sequence>
<evidence type="ECO:0007829" key="4">
    <source>
        <dbReference type="PeptideAtlas" id="F2Z3J4"/>
    </source>
</evidence>
<dbReference type="ExpressionAtlas" id="F2Z3J4">
    <property type="expression patterns" value="baseline and differential"/>
</dbReference>
<feature type="chain" id="PRO_5003293652" evidence="1">
    <location>
        <begin position="22"/>
        <end position="97"/>
    </location>
</feature>
<evidence type="ECO:0000256" key="1">
    <source>
        <dbReference type="SAM" id="SignalP"/>
    </source>
</evidence>
<reference evidence="2" key="5">
    <citation type="submission" date="2025-09" db="UniProtKB">
        <authorList>
            <consortium name="Ensembl"/>
        </authorList>
    </citation>
    <scope>IDENTIFICATION</scope>
</reference>
<evidence type="ECO:0000313" key="2">
    <source>
        <dbReference type="Ensembl" id="ENSP00000435744.1"/>
    </source>
</evidence>
<dbReference type="MassIVE" id="F2Z3J4"/>
<dbReference type="HGNC" id="HGNC:11997">
    <property type="gene designation" value="TOR3A"/>
</dbReference>
<keyword evidence="1" id="KW-0732">Signal</keyword>
<name>F2Z3J4_HUMAN</name>
<dbReference type="UCSC" id="uc057npd.1">
    <property type="organism name" value="human"/>
</dbReference>